<evidence type="ECO:0000313" key="6">
    <source>
        <dbReference type="EMBL" id="HDN85013.1"/>
    </source>
</evidence>
<dbReference type="Pfam" id="PF07690">
    <property type="entry name" value="MFS_1"/>
    <property type="match status" value="1"/>
</dbReference>
<evidence type="ECO:0000259" key="5">
    <source>
        <dbReference type="PROSITE" id="PS50850"/>
    </source>
</evidence>
<proteinExistence type="predicted"/>
<protein>
    <submittedName>
        <fullName evidence="6">MFS transporter</fullName>
    </submittedName>
</protein>
<feature type="transmembrane region" description="Helical" evidence="4">
    <location>
        <begin position="129"/>
        <end position="151"/>
    </location>
</feature>
<feature type="transmembrane region" description="Helical" evidence="4">
    <location>
        <begin position="74"/>
        <end position="92"/>
    </location>
</feature>
<feature type="transmembrane region" description="Helical" evidence="4">
    <location>
        <begin position="46"/>
        <end position="68"/>
    </location>
</feature>
<gene>
    <name evidence="6" type="ORF">ENG47_04585</name>
</gene>
<dbReference type="PROSITE" id="PS50850">
    <property type="entry name" value="MFS"/>
    <property type="match status" value="1"/>
</dbReference>
<evidence type="ECO:0000256" key="1">
    <source>
        <dbReference type="ARBA" id="ARBA00022692"/>
    </source>
</evidence>
<feature type="transmembrane region" description="Helical" evidence="4">
    <location>
        <begin position="157"/>
        <end position="180"/>
    </location>
</feature>
<feature type="transmembrane region" description="Helical" evidence="4">
    <location>
        <begin position="192"/>
        <end position="210"/>
    </location>
</feature>
<accession>A0A7V0N1B1</accession>
<keyword evidence="1 4" id="KW-0812">Transmembrane</keyword>
<feature type="transmembrane region" description="Helical" evidence="4">
    <location>
        <begin position="278"/>
        <end position="298"/>
    </location>
</feature>
<organism evidence="6">
    <name type="scientific">Aerophobetes bacterium</name>
    <dbReference type="NCBI Taxonomy" id="2030807"/>
    <lineage>
        <taxon>Bacteria</taxon>
        <taxon>Candidatus Aerophobota</taxon>
    </lineage>
</organism>
<feature type="transmembrane region" description="Helical" evidence="4">
    <location>
        <begin position="6"/>
        <end position="25"/>
    </location>
</feature>
<dbReference type="InterPro" id="IPR036259">
    <property type="entry name" value="MFS_trans_sf"/>
</dbReference>
<feature type="transmembrane region" description="Helical" evidence="4">
    <location>
        <begin position="246"/>
        <end position="266"/>
    </location>
</feature>
<dbReference type="Proteomes" id="UP000885660">
    <property type="component" value="Unassembled WGS sequence"/>
</dbReference>
<feature type="domain" description="Major facilitator superfamily (MFS) profile" evidence="5">
    <location>
        <begin position="1"/>
        <end position="300"/>
    </location>
</feature>
<keyword evidence="2 4" id="KW-1133">Transmembrane helix</keyword>
<feature type="non-terminal residue" evidence="6">
    <location>
        <position position="1"/>
    </location>
</feature>
<dbReference type="PANTHER" id="PTHR43129">
    <property type="entry name" value="FOSMIDOMYCIN RESISTANCE PROTEIN"/>
    <property type="match status" value="1"/>
</dbReference>
<dbReference type="Gene3D" id="1.20.1250.20">
    <property type="entry name" value="MFS general substrate transporter like domains"/>
    <property type="match status" value="2"/>
</dbReference>
<feature type="transmembrane region" description="Helical" evidence="4">
    <location>
        <begin position="216"/>
        <end position="234"/>
    </location>
</feature>
<dbReference type="InterPro" id="IPR011701">
    <property type="entry name" value="MFS"/>
</dbReference>
<evidence type="ECO:0000256" key="4">
    <source>
        <dbReference type="SAM" id="Phobius"/>
    </source>
</evidence>
<dbReference type="EMBL" id="DRBC01000276">
    <property type="protein sequence ID" value="HDN85013.1"/>
    <property type="molecule type" value="Genomic_DNA"/>
</dbReference>
<comment type="caution">
    <text evidence="6">The sequence shown here is derived from an EMBL/GenBank/DDBJ whole genome shotgun (WGS) entry which is preliminary data.</text>
</comment>
<keyword evidence="3 4" id="KW-0472">Membrane</keyword>
<dbReference type="GO" id="GO:0005886">
    <property type="term" value="C:plasma membrane"/>
    <property type="evidence" value="ECO:0007669"/>
    <property type="project" value="TreeGrafter"/>
</dbReference>
<dbReference type="PANTHER" id="PTHR43129:SF1">
    <property type="entry name" value="FOSMIDOMYCIN RESISTANCE PROTEIN"/>
    <property type="match status" value="1"/>
</dbReference>
<reference evidence="6" key="1">
    <citation type="journal article" date="2020" name="mSystems">
        <title>Genome- and Community-Level Interaction Insights into Carbon Utilization and Element Cycling Functions of Hydrothermarchaeota in Hydrothermal Sediment.</title>
        <authorList>
            <person name="Zhou Z."/>
            <person name="Liu Y."/>
            <person name="Xu W."/>
            <person name="Pan J."/>
            <person name="Luo Z.H."/>
            <person name="Li M."/>
        </authorList>
    </citation>
    <scope>NUCLEOTIDE SEQUENCE [LARGE SCALE GENOMIC DNA]</scope>
    <source>
        <strain evidence="6">HyVt-219</strain>
    </source>
</reference>
<dbReference type="AlphaFoldDB" id="A0A7V0N1B1"/>
<evidence type="ECO:0000256" key="3">
    <source>
        <dbReference type="ARBA" id="ARBA00023136"/>
    </source>
</evidence>
<dbReference type="GO" id="GO:0022857">
    <property type="term" value="F:transmembrane transporter activity"/>
    <property type="evidence" value="ECO:0007669"/>
    <property type="project" value="InterPro"/>
</dbReference>
<sequence length="300" mass="33476">LFLLATKLWIIILLFSFLFLCFSIFHPSAQVSLFYEYSCKRGSTFGIYESGGNFGMFLAPILAGFIGSKFGWRSVYGIWSVPAIIVALLAWFKSAEKGTKNYIYNSNKPFTKETFHWIRLVLVHRELRSIFIIQGIFGLLWAVVVFIPLFLVDKRGFSVEGAGLILALFLLGGVVGKIMGGKLCDKWGKKKVIISCFFLLGLFYPLIPFIFGFTLILVFLASSIIFFMIVPVLLTSVADFTQEGLGFNYGLLTLMGASFGSISRLFSGIISDIWGMEVIFFMFSIIALAGAVFSFFCLSS</sequence>
<name>A0A7V0N1B1_UNCAE</name>
<evidence type="ECO:0000256" key="2">
    <source>
        <dbReference type="ARBA" id="ARBA00022989"/>
    </source>
</evidence>
<dbReference type="SUPFAM" id="SSF103473">
    <property type="entry name" value="MFS general substrate transporter"/>
    <property type="match status" value="1"/>
</dbReference>
<dbReference type="InterPro" id="IPR020846">
    <property type="entry name" value="MFS_dom"/>
</dbReference>